<organism evidence="3 4">
    <name type="scientific">Cereibacter azotoformans</name>
    <dbReference type="NCBI Taxonomy" id="43057"/>
    <lineage>
        <taxon>Bacteria</taxon>
        <taxon>Pseudomonadati</taxon>
        <taxon>Pseudomonadota</taxon>
        <taxon>Alphaproteobacteria</taxon>
        <taxon>Rhodobacterales</taxon>
        <taxon>Paracoccaceae</taxon>
        <taxon>Cereibacter</taxon>
    </lineage>
</organism>
<dbReference type="InterPro" id="IPR027417">
    <property type="entry name" value="P-loop_NTPase"/>
</dbReference>
<feature type="region of interest" description="Disordered" evidence="1">
    <location>
        <begin position="260"/>
        <end position="329"/>
    </location>
</feature>
<sequence length="329" mass="35840">MRRIRKRSGGPFPRRLVPVLSQLLKAELAEREVRSIAYHMKAAVRRGNSPPESFLILLTPAYKDLTGSDFAASEVNEATVRQLHKGSFLDAAENVVLIGGPGTGKTQFTVLTAAMLDRLLHHSHVVQIQGDSYRLKDKRMAGIIGAPKGDRHRLTQPPHARSRLGYVTTPRALACSSPGWVSFASARWAGFGPALTASSRKSQRRRIRCAPLRNFGLKMGSVTRNMWEVRARELAEGNRSSKGSWTPCCVCAPCSPRSSPALMASSRGRQPRLRTSLPHDSRDRHAACTTRTANPPLPRSGALGDGVKSRAGTTDGISSDLPMARLRPG</sequence>
<feature type="domain" description="IstB-like ATP-binding" evidence="2">
    <location>
        <begin position="110"/>
        <end position="141"/>
    </location>
</feature>
<evidence type="ECO:0000259" key="2">
    <source>
        <dbReference type="Pfam" id="PF01695"/>
    </source>
</evidence>
<reference evidence="3 4" key="1">
    <citation type="submission" date="2018-04" db="EMBL/GenBank/DDBJ databases">
        <title>Genomic Encyclopedia of Type Strains, Phase III (KMG-III): the genomes of soil and plant-associated and newly described type strains.</title>
        <authorList>
            <person name="Whitman W."/>
        </authorList>
    </citation>
    <scope>NUCLEOTIDE SEQUENCE [LARGE SCALE GENOMIC DNA]</scope>
    <source>
        <strain evidence="3 4">KA25</strain>
    </source>
</reference>
<evidence type="ECO:0000313" key="4">
    <source>
        <dbReference type="Proteomes" id="UP000244060"/>
    </source>
</evidence>
<evidence type="ECO:0000313" key="3">
    <source>
        <dbReference type="EMBL" id="PTR12067.1"/>
    </source>
</evidence>
<dbReference type="AlphaFoldDB" id="A0A2T5JSU4"/>
<evidence type="ECO:0000256" key="1">
    <source>
        <dbReference type="SAM" id="MobiDB-lite"/>
    </source>
</evidence>
<feature type="compositionally biased region" description="Basic and acidic residues" evidence="1">
    <location>
        <begin position="277"/>
        <end position="286"/>
    </location>
</feature>
<dbReference type="SUPFAM" id="SSF52540">
    <property type="entry name" value="P-loop containing nucleoside triphosphate hydrolases"/>
    <property type="match status" value="1"/>
</dbReference>
<proteinExistence type="predicted"/>
<dbReference type="Pfam" id="PF01695">
    <property type="entry name" value="IstB_IS21"/>
    <property type="match status" value="2"/>
</dbReference>
<comment type="caution">
    <text evidence="3">The sequence shown here is derived from an EMBL/GenBank/DDBJ whole genome shotgun (WGS) entry which is preliminary data.</text>
</comment>
<gene>
    <name evidence="3" type="ORF">C8J28_12526</name>
</gene>
<name>A0A2T5JSU4_9RHOB</name>
<protein>
    <submittedName>
        <fullName evidence="3">IstB-like ATP binding protein</fullName>
    </submittedName>
</protein>
<dbReference type="Proteomes" id="UP000244060">
    <property type="component" value="Unassembled WGS sequence"/>
</dbReference>
<dbReference type="InterPro" id="IPR002611">
    <property type="entry name" value="IstB_ATP-bd"/>
</dbReference>
<accession>A0A2T5JSU4</accession>
<dbReference type="GO" id="GO:0005524">
    <property type="term" value="F:ATP binding"/>
    <property type="evidence" value="ECO:0007669"/>
    <property type="project" value="InterPro"/>
</dbReference>
<feature type="domain" description="IstB-like ATP-binding" evidence="2">
    <location>
        <begin position="20"/>
        <end position="108"/>
    </location>
</feature>
<dbReference type="EMBL" id="QAOT01000025">
    <property type="protein sequence ID" value="PTR12067.1"/>
    <property type="molecule type" value="Genomic_DNA"/>
</dbReference>
<keyword evidence="4" id="KW-1185">Reference proteome</keyword>